<accession>A0A9P6QAR4</accession>
<keyword evidence="3" id="KW-1185">Reference proteome</keyword>
<reference evidence="2" key="1">
    <citation type="journal article" date="2020" name="Fungal Divers.">
        <title>Resolving the Mortierellaceae phylogeny through synthesis of multi-gene phylogenetics and phylogenomics.</title>
        <authorList>
            <person name="Vandepol N."/>
            <person name="Liber J."/>
            <person name="Desiro A."/>
            <person name="Na H."/>
            <person name="Kennedy M."/>
            <person name="Barry K."/>
            <person name="Grigoriev I.V."/>
            <person name="Miller A.N."/>
            <person name="O'Donnell K."/>
            <person name="Stajich J.E."/>
            <person name="Bonito G."/>
        </authorList>
    </citation>
    <scope>NUCLEOTIDE SEQUENCE</scope>
    <source>
        <strain evidence="2">BC1065</strain>
    </source>
</reference>
<keyword evidence="1" id="KW-0812">Transmembrane</keyword>
<evidence type="ECO:0000313" key="3">
    <source>
        <dbReference type="Proteomes" id="UP000807716"/>
    </source>
</evidence>
<keyword evidence="1" id="KW-1133">Transmembrane helix</keyword>
<feature type="transmembrane region" description="Helical" evidence="1">
    <location>
        <begin position="20"/>
        <end position="41"/>
    </location>
</feature>
<proteinExistence type="predicted"/>
<dbReference type="AlphaFoldDB" id="A0A9P6QAR4"/>
<dbReference type="OrthoDB" id="2346695at2759"/>
<name>A0A9P6QAR4_9FUNG</name>
<comment type="caution">
    <text evidence="2">The sequence shown here is derived from an EMBL/GenBank/DDBJ whole genome shotgun (WGS) entry which is preliminary data.</text>
</comment>
<dbReference type="Proteomes" id="UP000807716">
    <property type="component" value="Unassembled WGS sequence"/>
</dbReference>
<protein>
    <submittedName>
        <fullName evidence="2">Uncharacterized protein</fullName>
    </submittedName>
</protein>
<gene>
    <name evidence="2" type="ORF">DFQ27_001631</name>
</gene>
<evidence type="ECO:0000313" key="2">
    <source>
        <dbReference type="EMBL" id="KAG0263674.1"/>
    </source>
</evidence>
<sequence>MSRHQATPFSTLSDQRGFKVFRWIVLPIALLLLGIYGLNAVKLIRVEDFGKAVVLREETIKEEVHREEVHKEEVPKEEVQKEEVHKEEAHKEEALKVEVHKEEVHKEEVHKEGVHKEEAHKEKARSYLTHQFTDAGIGHKFAELLFSVNEAQLNGVEYCLNEPSFLQNSRGDDYSFLVTAIYAVFPKCRTDEPPRYVTSGFEFCGEGHDSNCFFLPKRFYNDLSMFKLPSPQQFRGDGIGVHLRFGDTQANGDIDYYNRNIGHIRGLTGLKRLTFCYHTNNEGGEPLLLQLRQAFPEAKFVNARAVKQTASCLMDGRVMLTSGSSLSYMIAYLCKDCTVFFSQPKEFYESNSPYDVKVNSKTSIYYVDRYTALA</sequence>
<keyword evidence="1" id="KW-0472">Membrane</keyword>
<evidence type="ECO:0000256" key="1">
    <source>
        <dbReference type="SAM" id="Phobius"/>
    </source>
</evidence>
<organism evidence="2 3">
    <name type="scientific">Actinomortierella ambigua</name>
    <dbReference type="NCBI Taxonomy" id="1343610"/>
    <lineage>
        <taxon>Eukaryota</taxon>
        <taxon>Fungi</taxon>
        <taxon>Fungi incertae sedis</taxon>
        <taxon>Mucoromycota</taxon>
        <taxon>Mortierellomycotina</taxon>
        <taxon>Mortierellomycetes</taxon>
        <taxon>Mortierellales</taxon>
        <taxon>Mortierellaceae</taxon>
        <taxon>Actinomortierella</taxon>
    </lineage>
</organism>
<dbReference type="EMBL" id="JAAAJB010000156">
    <property type="protein sequence ID" value="KAG0263674.1"/>
    <property type="molecule type" value="Genomic_DNA"/>
</dbReference>